<gene>
    <name evidence="1" type="ORF">PZE19_32210</name>
</gene>
<dbReference type="Proteomes" id="UP001216907">
    <property type="component" value="Unassembled WGS sequence"/>
</dbReference>
<dbReference type="RefSeq" id="WP_277864772.1">
    <property type="nucleotide sequence ID" value="NZ_JARRAG010000007.1"/>
</dbReference>
<dbReference type="EMBL" id="JARRAG010000007">
    <property type="protein sequence ID" value="MDG3008453.1"/>
    <property type="molecule type" value="Genomic_DNA"/>
</dbReference>
<proteinExistence type="predicted"/>
<accession>A0ABT6FLJ8</accession>
<reference evidence="1 2" key="1">
    <citation type="submission" date="2023-03" db="EMBL/GenBank/DDBJ databases">
        <title>Paludisphaera mucosa sp. nov. a novel planctomycete from northern fen.</title>
        <authorList>
            <person name="Ivanova A."/>
        </authorList>
    </citation>
    <scope>NUCLEOTIDE SEQUENCE [LARGE SCALE GENOMIC DNA]</scope>
    <source>
        <strain evidence="1 2">Pla2</strain>
    </source>
</reference>
<name>A0ABT6FLJ8_9BACT</name>
<sequence>MNEERRRDRMTELAKSFPCLRDATGVSPWEPTELDRWAVSGVSHGERAAASFVLAVWDSSTEWGCGRFELMEALNVWPESHREPFLAWAKEPWWP</sequence>
<evidence type="ECO:0000313" key="1">
    <source>
        <dbReference type="EMBL" id="MDG3008453.1"/>
    </source>
</evidence>
<evidence type="ECO:0000313" key="2">
    <source>
        <dbReference type="Proteomes" id="UP001216907"/>
    </source>
</evidence>
<comment type="caution">
    <text evidence="1">The sequence shown here is derived from an EMBL/GenBank/DDBJ whole genome shotgun (WGS) entry which is preliminary data.</text>
</comment>
<keyword evidence="2" id="KW-1185">Reference proteome</keyword>
<protein>
    <submittedName>
        <fullName evidence="1">Uncharacterized protein</fullName>
    </submittedName>
</protein>
<organism evidence="1 2">
    <name type="scientific">Paludisphaera mucosa</name>
    <dbReference type="NCBI Taxonomy" id="3030827"/>
    <lineage>
        <taxon>Bacteria</taxon>
        <taxon>Pseudomonadati</taxon>
        <taxon>Planctomycetota</taxon>
        <taxon>Planctomycetia</taxon>
        <taxon>Isosphaerales</taxon>
        <taxon>Isosphaeraceae</taxon>
        <taxon>Paludisphaera</taxon>
    </lineage>
</organism>